<reference evidence="1 2" key="1">
    <citation type="submission" date="2016-04" db="EMBL/GenBank/DDBJ databases">
        <title>Draft genome sequence of freshwater magnetotactic bacteria Magnetospirillum marisnigri SP-1 and Magnetospirillum moscoviense BB-1.</title>
        <authorList>
            <person name="Koziaeva V."/>
            <person name="Dziuba M.V."/>
            <person name="Ivanov T.M."/>
            <person name="Kuznetsov B."/>
            <person name="Grouzdev D.S."/>
        </authorList>
    </citation>
    <scope>NUCLEOTIDE SEQUENCE [LARGE SCALE GENOMIC DNA]</scope>
    <source>
        <strain evidence="1 2">SP-1</strain>
    </source>
</reference>
<dbReference type="EMBL" id="LWQT01000131">
    <property type="protein sequence ID" value="OAN43016.1"/>
    <property type="molecule type" value="Genomic_DNA"/>
</dbReference>
<keyword evidence="2" id="KW-1185">Reference proteome</keyword>
<dbReference type="RefSeq" id="WP_068496011.1">
    <property type="nucleotide sequence ID" value="NZ_LWQT01000131.1"/>
</dbReference>
<evidence type="ECO:0000313" key="1">
    <source>
        <dbReference type="EMBL" id="OAN43016.1"/>
    </source>
</evidence>
<name>A0A178M4M7_9PROT</name>
<comment type="caution">
    <text evidence="1">The sequence shown here is derived from an EMBL/GenBank/DDBJ whole genome shotgun (WGS) entry which is preliminary data.</text>
</comment>
<gene>
    <name evidence="1" type="ORF">A6A04_09985</name>
</gene>
<sequence>MISSVSLATLATGLEAQSRVANTAATNIVNATTPGYQAEQGQLVSRPLNGAGYVPLPPEGEVDLGTEMVNLVLAKTSYGAAAKAFARIAETESKALDTLA</sequence>
<accession>A0A178M4M7</accession>
<protein>
    <recommendedName>
        <fullName evidence="3">Flagellar basal body rod protein N-terminal domain-containing protein</fullName>
    </recommendedName>
</protein>
<evidence type="ECO:0000313" key="2">
    <source>
        <dbReference type="Proteomes" id="UP000078428"/>
    </source>
</evidence>
<proteinExistence type="predicted"/>
<dbReference type="OrthoDB" id="7360726at2"/>
<dbReference type="STRING" id="1285242.A6A04_09985"/>
<organism evidence="1 2">
    <name type="scientific">Paramagnetospirillum marisnigri</name>
    <dbReference type="NCBI Taxonomy" id="1285242"/>
    <lineage>
        <taxon>Bacteria</taxon>
        <taxon>Pseudomonadati</taxon>
        <taxon>Pseudomonadota</taxon>
        <taxon>Alphaproteobacteria</taxon>
        <taxon>Rhodospirillales</taxon>
        <taxon>Magnetospirillaceae</taxon>
        <taxon>Paramagnetospirillum</taxon>
    </lineage>
</organism>
<dbReference type="Proteomes" id="UP000078428">
    <property type="component" value="Unassembled WGS sequence"/>
</dbReference>
<dbReference type="AlphaFoldDB" id="A0A178M4M7"/>
<evidence type="ECO:0008006" key="3">
    <source>
        <dbReference type="Google" id="ProtNLM"/>
    </source>
</evidence>